<evidence type="ECO:0000313" key="2">
    <source>
        <dbReference type="Proteomes" id="UP000467124"/>
    </source>
</evidence>
<dbReference type="Gene3D" id="3.10.20.30">
    <property type="match status" value="1"/>
</dbReference>
<dbReference type="NCBIfam" id="TIGR01683">
    <property type="entry name" value="thiS"/>
    <property type="match status" value="1"/>
</dbReference>
<organism evidence="1 2">
    <name type="scientific">Nocardiopsis alba</name>
    <dbReference type="NCBI Taxonomy" id="53437"/>
    <lineage>
        <taxon>Bacteria</taxon>
        <taxon>Bacillati</taxon>
        <taxon>Actinomycetota</taxon>
        <taxon>Actinomycetes</taxon>
        <taxon>Streptosporangiales</taxon>
        <taxon>Nocardiopsidaceae</taxon>
        <taxon>Nocardiopsis</taxon>
    </lineage>
</organism>
<name>A0A7K2IMK7_9ACTN</name>
<dbReference type="CDD" id="cd00565">
    <property type="entry name" value="Ubl_ThiS"/>
    <property type="match status" value="1"/>
</dbReference>
<proteinExistence type="predicted"/>
<dbReference type="InterPro" id="IPR012675">
    <property type="entry name" value="Beta-grasp_dom_sf"/>
</dbReference>
<dbReference type="SUPFAM" id="SSF54285">
    <property type="entry name" value="MoaD/ThiS"/>
    <property type="match status" value="1"/>
</dbReference>
<dbReference type="InterPro" id="IPR003749">
    <property type="entry name" value="ThiS/MoaD-like"/>
</dbReference>
<dbReference type="EMBL" id="WWHY01000001">
    <property type="protein sequence ID" value="MYR31221.1"/>
    <property type="molecule type" value="Genomic_DNA"/>
</dbReference>
<comment type="caution">
    <text evidence="1">The sequence shown here is derived from an EMBL/GenBank/DDBJ whole genome shotgun (WGS) entry which is preliminary data.</text>
</comment>
<sequence>MGGTVELIINGESRQSEAATVETVVRDLTSAGEGRIPGGIAVAVNDEVVRRTAWAETALSPGDRVDVLTAVQGG</sequence>
<accession>A0A7K2IMK7</accession>
<dbReference type="PANTHER" id="PTHR34472:SF1">
    <property type="entry name" value="SULFUR CARRIER PROTEIN THIS"/>
    <property type="match status" value="1"/>
</dbReference>
<dbReference type="InterPro" id="IPR010035">
    <property type="entry name" value="Thi_S"/>
</dbReference>
<dbReference type="OMA" id="CAGPTGV"/>
<evidence type="ECO:0000313" key="1">
    <source>
        <dbReference type="EMBL" id="MYR31221.1"/>
    </source>
</evidence>
<gene>
    <name evidence="1" type="primary">thiS</name>
    <name evidence="1" type="ORF">GTW20_02760</name>
</gene>
<dbReference type="Proteomes" id="UP000467124">
    <property type="component" value="Unassembled WGS sequence"/>
</dbReference>
<dbReference type="Pfam" id="PF02597">
    <property type="entry name" value="ThiS"/>
    <property type="match status" value="1"/>
</dbReference>
<dbReference type="PANTHER" id="PTHR34472">
    <property type="entry name" value="SULFUR CARRIER PROTEIN THIS"/>
    <property type="match status" value="1"/>
</dbReference>
<dbReference type="InterPro" id="IPR016155">
    <property type="entry name" value="Mopterin_synth/thiamin_S_b"/>
</dbReference>
<reference evidence="1 2" key="1">
    <citation type="journal article" date="2019" name="Nat. Commun.">
        <title>The antimicrobial potential of Streptomyces from insect microbiomes.</title>
        <authorList>
            <person name="Chevrette M.G."/>
            <person name="Carlson C.M."/>
            <person name="Ortega H.E."/>
            <person name="Thomas C."/>
            <person name="Ananiev G.E."/>
            <person name="Barns K.J."/>
            <person name="Book A.J."/>
            <person name="Cagnazzo J."/>
            <person name="Carlos C."/>
            <person name="Flanigan W."/>
            <person name="Grubbs K.J."/>
            <person name="Horn H.A."/>
            <person name="Hoffmann F.M."/>
            <person name="Klassen J.L."/>
            <person name="Knack J.J."/>
            <person name="Lewin G.R."/>
            <person name="McDonald B.R."/>
            <person name="Muller L."/>
            <person name="Melo W.G.P."/>
            <person name="Pinto-Tomas A.A."/>
            <person name="Schmitz A."/>
            <person name="Wendt-Pienkowski E."/>
            <person name="Wildman S."/>
            <person name="Zhao M."/>
            <person name="Zhang F."/>
            <person name="Bugni T.S."/>
            <person name="Andes D.R."/>
            <person name="Pupo M.T."/>
            <person name="Currie C.R."/>
        </authorList>
    </citation>
    <scope>NUCLEOTIDE SEQUENCE [LARGE SCALE GENOMIC DNA]</scope>
    <source>
        <strain evidence="1 2">SID5840</strain>
    </source>
</reference>
<dbReference type="AlphaFoldDB" id="A0A7K2IMK7"/>
<protein>
    <submittedName>
        <fullName evidence="1">Sulfur carrier protein ThiS</fullName>
    </submittedName>
</protein>